<comment type="caution">
    <text evidence="1">The sequence shown here is derived from an EMBL/GenBank/DDBJ whole genome shotgun (WGS) entry which is preliminary data.</text>
</comment>
<dbReference type="AlphaFoldDB" id="A0A0R2M0P6"/>
<proteinExistence type="predicted"/>
<organism evidence="1 2">
    <name type="scientific">Lactiplantibacillus xiangfangensis</name>
    <dbReference type="NCBI Taxonomy" id="942150"/>
    <lineage>
        <taxon>Bacteria</taxon>
        <taxon>Bacillati</taxon>
        <taxon>Bacillota</taxon>
        <taxon>Bacilli</taxon>
        <taxon>Lactobacillales</taxon>
        <taxon>Lactobacillaceae</taxon>
        <taxon>Lactiplantibacillus</taxon>
    </lineage>
</organism>
<dbReference type="EMBL" id="JQCL01000103">
    <property type="protein sequence ID" value="KRO07465.1"/>
    <property type="molecule type" value="Genomic_DNA"/>
</dbReference>
<accession>A0A0R2M0P6</accession>
<evidence type="ECO:0000313" key="1">
    <source>
        <dbReference type="EMBL" id="KRO07465.1"/>
    </source>
</evidence>
<gene>
    <name evidence="1" type="ORF">IV64_GL001386</name>
</gene>
<name>A0A0R2M0P6_9LACO</name>
<reference evidence="1 2" key="1">
    <citation type="journal article" date="2015" name="Genome Announc.">
        <title>Expanding the biotechnology potential of lactobacilli through comparative genomics of 213 strains and associated genera.</title>
        <authorList>
            <person name="Sun Z."/>
            <person name="Harris H.M."/>
            <person name="McCann A."/>
            <person name="Guo C."/>
            <person name="Argimon S."/>
            <person name="Zhang W."/>
            <person name="Yang X."/>
            <person name="Jeffery I.B."/>
            <person name="Cooney J.C."/>
            <person name="Kagawa T.F."/>
            <person name="Liu W."/>
            <person name="Song Y."/>
            <person name="Salvetti E."/>
            <person name="Wrobel A."/>
            <person name="Rasinkangas P."/>
            <person name="Parkhill J."/>
            <person name="Rea M.C."/>
            <person name="O'Sullivan O."/>
            <person name="Ritari J."/>
            <person name="Douillard F.P."/>
            <person name="Paul Ross R."/>
            <person name="Yang R."/>
            <person name="Briner A.E."/>
            <person name="Felis G.E."/>
            <person name="de Vos W.M."/>
            <person name="Barrangou R."/>
            <person name="Klaenhammer T.R."/>
            <person name="Caufield P.W."/>
            <person name="Cui Y."/>
            <person name="Zhang H."/>
            <person name="O'Toole P.W."/>
        </authorList>
    </citation>
    <scope>NUCLEOTIDE SEQUENCE [LARGE SCALE GENOMIC DNA]</scope>
    <source>
        <strain evidence="1 2">LMG 26013</strain>
    </source>
</reference>
<sequence>MKSWAAGSDKFIDFVSINIGISFYDFPAFRLKQKNELQEIICFLKFIFLTGFKSFIF</sequence>
<protein>
    <submittedName>
        <fullName evidence="1">Uncharacterized protein</fullName>
    </submittedName>
</protein>
<dbReference type="Proteomes" id="UP000051783">
    <property type="component" value="Unassembled WGS sequence"/>
</dbReference>
<evidence type="ECO:0000313" key="2">
    <source>
        <dbReference type="Proteomes" id="UP000051783"/>
    </source>
</evidence>
<keyword evidence="2" id="KW-1185">Reference proteome</keyword>